<evidence type="ECO:0000313" key="6">
    <source>
        <dbReference type="EMBL" id="HJB37925.1"/>
    </source>
</evidence>
<keyword evidence="4" id="KW-0472">Membrane</keyword>
<dbReference type="SMART" id="SM00240">
    <property type="entry name" value="FHA"/>
    <property type="match status" value="1"/>
</dbReference>
<feature type="region of interest" description="Disordered" evidence="3">
    <location>
        <begin position="274"/>
        <end position="300"/>
    </location>
</feature>
<dbReference type="Pfam" id="PF13365">
    <property type="entry name" value="Trypsin_2"/>
    <property type="match status" value="1"/>
</dbReference>
<keyword evidence="4" id="KW-0812">Transmembrane</keyword>
<dbReference type="InterPro" id="IPR000253">
    <property type="entry name" value="FHA_dom"/>
</dbReference>
<dbReference type="InterPro" id="IPR008984">
    <property type="entry name" value="SMAD_FHA_dom_sf"/>
</dbReference>
<evidence type="ECO:0000256" key="2">
    <source>
        <dbReference type="ARBA" id="ARBA00022801"/>
    </source>
</evidence>
<dbReference type="PRINTS" id="PR00834">
    <property type="entry name" value="PROTEASES2C"/>
</dbReference>
<evidence type="ECO:0000256" key="4">
    <source>
        <dbReference type="SAM" id="Phobius"/>
    </source>
</evidence>
<dbReference type="InterPro" id="IPR051201">
    <property type="entry name" value="Chloro_Bact_Ser_Proteases"/>
</dbReference>
<keyword evidence="4" id="KW-1133">Transmembrane helix</keyword>
<evidence type="ECO:0000256" key="1">
    <source>
        <dbReference type="ARBA" id="ARBA00022670"/>
    </source>
</evidence>
<protein>
    <submittedName>
        <fullName evidence="6">Trypsin-like peptidase domain-containing protein</fullName>
    </submittedName>
</protein>
<dbReference type="PANTHER" id="PTHR43343:SF3">
    <property type="entry name" value="PROTEASE DO-LIKE 8, CHLOROPLASTIC"/>
    <property type="match status" value="1"/>
</dbReference>
<feature type="compositionally biased region" description="Pro residues" evidence="3">
    <location>
        <begin position="351"/>
        <end position="361"/>
    </location>
</feature>
<evidence type="ECO:0000259" key="5">
    <source>
        <dbReference type="PROSITE" id="PS50006"/>
    </source>
</evidence>
<sequence length="474" mass="49565">MALETPAEARSGVVRVIVEMQTDLYSLETGEPVGTLQGYSSGSAFGVGAAGEETDIFVTNRHVVTLSEGEESGTMEVNGAPVYFERSITSYYVLLDNFAYNSQSFELDSSRAVPFRVIYVGEEDDADVAVLQTAEPVEGRVALALLEEEDSLQVGDDVSALGYPAISDNATSEGFLLATVEDVTLTDGTVSRFFDSVSVTAEEGLLSGHLIQSTATINAGNSGGPLVNDQGVVVGINTNTISSTDTSVSSAYYALQIRYAREALDSLEIPYDTDATQSQEPLASSLEETAASQPGDGLKGDGNPNRTWIVFLILGAVVVAGGVAAVLVVASRRSKSSPTPTQTKGMEEAPSPGPVPGPVPRPAAEGDSGFRIQGVSGALEGKRFLLPAGSPVTIGRDPKQCGVVFPPNTPGVSGKHCAVWVDQGRVYLKDLGSTHGTYLSQGSKLAPGQAMALAPGESFWLGSPQESFVIAERR</sequence>
<dbReference type="GO" id="GO:0004252">
    <property type="term" value="F:serine-type endopeptidase activity"/>
    <property type="evidence" value="ECO:0007669"/>
    <property type="project" value="InterPro"/>
</dbReference>
<organism evidence="6 7">
    <name type="scientific">Candidatus Acutalibacter ornithocaccae</name>
    <dbReference type="NCBI Taxonomy" id="2838416"/>
    <lineage>
        <taxon>Bacteria</taxon>
        <taxon>Bacillati</taxon>
        <taxon>Bacillota</taxon>
        <taxon>Clostridia</taxon>
        <taxon>Eubacteriales</taxon>
        <taxon>Acutalibacteraceae</taxon>
        <taxon>Acutalibacter</taxon>
    </lineage>
</organism>
<name>A0A9D2S097_9FIRM</name>
<dbReference type="EMBL" id="DWXZ01000162">
    <property type="protein sequence ID" value="HJB37925.1"/>
    <property type="molecule type" value="Genomic_DNA"/>
</dbReference>
<comment type="caution">
    <text evidence="6">The sequence shown here is derived from an EMBL/GenBank/DDBJ whole genome shotgun (WGS) entry which is preliminary data.</text>
</comment>
<keyword evidence="2" id="KW-0378">Hydrolase</keyword>
<dbReference type="SUPFAM" id="SSF50494">
    <property type="entry name" value="Trypsin-like serine proteases"/>
    <property type="match status" value="1"/>
</dbReference>
<proteinExistence type="predicted"/>
<evidence type="ECO:0000256" key="3">
    <source>
        <dbReference type="SAM" id="MobiDB-lite"/>
    </source>
</evidence>
<feature type="transmembrane region" description="Helical" evidence="4">
    <location>
        <begin position="308"/>
        <end position="330"/>
    </location>
</feature>
<dbReference type="PROSITE" id="PS50006">
    <property type="entry name" value="FHA_DOMAIN"/>
    <property type="match status" value="1"/>
</dbReference>
<accession>A0A9D2S097</accession>
<feature type="domain" description="FHA" evidence="5">
    <location>
        <begin position="392"/>
        <end position="440"/>
    </location>
</feature>
<dbReference type="SUPFAM" id="SSF49879">
    <property type="entry name" value="SMAD/FHA domain"/>
    <property type="match status" value="1"/>
</dbReference>
<dbReference type="AlphaFoldDB" id="A0A9D2S097"/>
<dbReference type="Pfam" id="PF00498">
    <property type="entry name" value="FHA"/>
    <property type="match status" value="1"/>
</dbReference>
<dbReference type="Gene3D" id="2.60.200.20">
    <property type="match status" value="1"/>
</dbReference>
<gene>
    <name evidence="6" type="ORF">H9942_07650</name>
</gene>
<reference evidence="6" key="1">
    <citation type="journal article" date="2021" name="PeerJ">
        <title>Extensive microbial diversity within the chicken gut microbiome revealed by metagenomics and culture.</title>
        <authorList>
            <person name="Gilroy R."/>
            <person name="Ravi A."/>
            <person name="Getino M."/>
            <person name="Pursley I."/>
            <person name="Horton D.L."/>
            <person name="Alikhan N.F."/>
            <person name="Baker D."/>
            <person name="Gharbi K."/>
            <person name="Hall N."/>
            <person name="Watson M."/>
            <person name="Adriaenssens E.M."/>
            <person name="Foster-Nyarko E."/>
            <person name="Jarju S."/>
            <person name="Secka A."/>
            <person name="Antonio M."/>
            <person name="Oren A."/>
            <person name="Chaudhuri R.R."/>
            <person name="La Ragione R."/>
            <person name="Hildebrand F."/>
            <person name="Pallen M.J."/>
        </authorList>
    </citation>
    <scope>NUCLEOTIDE SEQUENCE</scope>
    <source>
        <strain evidence="6">ChiBcolR8-3208</strain>
    </source>
</reference>
<evidence type="ECO:0000313" key="7">
    <source>
        <dbReference type="Proteomes" id="UP000824214"/>
    </source>
</evidence>
<feature type="compositionally biased region" description="Polar residues" evidence="3">
    <location>
        <begin position="274"/>
        <end position="292"/>
    </location>
</feature>
<feature type="region of interest" description="Disordered" evidence="3">
    <location>
        <begin position="332"/>
        <end position="367"/>
    </location>
</feature>
<dbReference type="PANTHER" id="PTHR43343">
    <property type="entry name" value="PEPTIDASE S12"/>
    <property type="match status" value="1"/>
</dbReference>
<dbReference type="CDD" id="cd00060">
    <property type="entry name" value="FHA"/>
    <property type="match status" value="1"/>
</dbReference>
<dbReference type="GO" id="GO:0006508">
    <property type="term" value="P:proteolysis"/>
    <property type="evidence" value="ECO:0007669"/>
    <property type="project" value="UniProtKB-KW"/>
</dbReference>
<dbReference type="Gene3D" id="2.40.10.120">
    <property type="match status" value="1"/>
</dbReference>
<keyword evidence="1" id="KW-0645">Protease</keyword>
<reference evidence="6" key="2">
    <citation type="submission" date="2021-04" db="EMBL/GenBank/DDBJ databases">
        <authorList>
            <person name="Gilroy R."/>
        </authorList>
    </citation>
    <scope>NUCLEOTIDE SEQUENCE</scope>
    <source>
        <strain evidence="6">ChiBcolR8-3208</strain>
    </source>
</reference>
<dbReference type="InterPro" id="IPR009003">
    <property type="entry name" value="Peptidase_S1_PA"/>
</dbReference>
<dbReference type="Proteomes" id="UP000824214">
    <property type="component" value="Unassembled WGS sequence"/>
</dbReference>
<dbReference type="InterPro" id="IPR001940">
    <property type="entry name" value="Peptidase_S1C"/>
</dbReference>